<proteinExistence type="predicted"/>
<dbReference type="AlphaFoldDB" id="A0A2C9DBD9"/>
<dbReference type="Gene3D" id="3.40.50.300">
    <property type="entry name" value="P-loop containing nucleotide triphosphate hydrolases"/>
    <property type="match status" value="2"/>
</dbReference>
<dbReference type="Proteomes" id="UP000223606">
    <property type="component" value="Chromosome 1"/>
</dbReference>
<accession>A0A2C9DBD9</accession>
<dbReference type="InterPro" id="IPR027417">
    <property type="entry name" value="P-loop_NTPase"/>
</dbReference>
<evidence type="ECO:0000313" key="3">
    <source>
        <dbReference type="EMBL" id="SON57652.1"/>
    </source>
</evidence>
<protein>
    <recommendedName>
        <fullName evidence="2">YhaN AAA domain-containing protein</fullName>
    </recommendedName>
</protein>
<dbReference type="Pfam" id="PF13514">
    <property type="entry name" value="AAA_27"/>
    <property type="match status" value="1"/>
</dbReference>
<sequence>MRFLSFTIEQYGAMQERRIDFGDGTGLTVIHGRNEAGKSTCRSAITDFLFGIDPRSRYGDKQTYSRMRLRADLAFSDGSTASFTRRKGQRGRTLLGPDEEEIDESRLAMRLGATTQERFEMLFALDHEILRDGGEALLRADGDIGRMIVEAGGGLRSLMPKIEDLKARSDALFTPNRSKDRAFYQALDAFTAAQSEIKAHLLTRENFDEATKALAGAEDHLRTVRQTLADKRREQERWGRRKSAVPYLTERTEVRLRLASEFSEIAALDDAHVDDLVAHVEAVRAMAAGLEQAGENLRRQRETVDAIVIDPRLLREEAAIRDFILASLQGDEDRDALAREEATVRQADLRLQTLRRMIGKPSDCDLAALMPDHGKLTRLQSLAGTWRELAATRAEIDRQIGDLDRKLAMVRRQQAEAEKARFDRPLGFNAESLARLAEDAIDLESRRAEAAELGRRIEAGLSALGFEDIAALNALALPGPAELQTEIDARAALAREMDRQEEACVRAARKLDEVRTAMLQLSSGETLATKEAVAEARAERDQTVEAIGHLLFADPPEKAETRHEALARLRRAITTADVKVDQRLADSQRIAEYDVARRDEMLAARDVAALDAEMKRLRERVSEREKAFASTWPDACRRLASPQAMKAFLTDRDDLLALAAELSAGNERIAEATRRTAPKLERLEAAEARLGLTEASAGHSLSHRLADVSAAIKAHERDHADFLRRREALAKDEEERSALGRRSDALEREETNWRAAYAEALGEIGLSGDTPLAASSEIASEWQSASAMLQQMQTFRQAQQRREQHRARLDDVRQTLQERLELALPAEPGAAAKMLDERLSAALDARSRRTALMPGLEQCEAALKAAEARADAAGQALEAICRQLGCARQDAELFAEKALARRQLLRRNREINAALTHLIGDGFKPDGNETVAHALDDDLPLEGIEERLARLAQELQALTDEEEEAFIAVQSARSRLDAFSADDHFNAFVAAREAAATSLGDAAEQHLELALARDLLEEALRRIRREEQAPLLGHASQAFALATRGAYVAIESDVDDEGKPQVTGRRADGGLVSVSNMSSGTRDQMFLAFRIAGVERYCREAEPLPFLADDLLVHFDDERSAAALELLASLGRKTQVLLFTHHDMVREASRPLMERGLARLVEI</sequence>
<organism evidence="3 4">
    <name type="scientific">Hartmannibacter diazotrophicus</name>
    <dbReference type="NCBI Taxonomy" id="1482074"/>
    <lineage>
        <taxon>Bacteria</taxon>
        <taxon>Pseudomonadati</taxon>
        <taxon>Pseudomonadota</taxon>
        <taxon>Alphaproteobacteria</taxon>
        <taxon>Hyphomicrobiales</taxon>
        <taxon>Pleomorphomonadaceae</taxon>
        <taxon>Hartmannibacter</taxon>
    </lineage>
</organism>
<dbReference type="SUPFAM" id="SSF52540">
    <property type="entry name" value="P-loop containing nucleoside triphosphate hydrolases"/>
    <property type="match status" value="1"/>
</dbReference>
<feature type="coiled-coil region" evidence="1">
    <location>
        <begin position="941"/>
        <end position="968"/>
    </location>
</feature>
<reference evidence="4" key="1">
    <citation type="submission" date="2017-09" db="EMBL/GenBank/DDBJ databases">
        <title>Genome sequence of Nannocystis excedens DSM 71.</title>
        <authorList>
            <person name="Blom J."/>
        </authorList>
    </citation>
    <scope>NUCLEOTIDE SEQUENCE [LARGE SCALE GENOMIC DNA]</scope>
    <source>
        <strain evidence="4">type strain: E19</strain>
    </source>
</reference>
<dbReference type="PANTHER" id="PTHR41259:SF1">
    <property type="entry name" value="DOUBLE-STRAND BREAK REPAIR RAD50 ATPASE, PUTATIVE-RELATED"/>
    <property type="match status" value="1"/>
</dbReference>
<evidence type="ECO:0000259" key="2">
    <source>
        <dbReference type="Pfam" id="PF13514"/>
    </source>
</evidence>
<feature type="coiled-coil region" evidence="1">
    <location>
        <begin position="483"/>
        <end position="517"/>
    </location>
</feature>
<dbReference type="OrthoDB" id="9764467at2"/>
<dbReference type="RefSeq" id="WP_099557874.1">
    <property type="nucleotide sequence ID" value="NZ_LT960614.1"/>
</dbReference>
<dbReference type="InterPro" id="IPR038734">
    <property type="entry name" value="YhaN_AAA"/>
</dbReference>
<feature type="domain" description="YhaN AAA" evidence="2">
    <location>
        <begin position="1"/>
        <end position="206"/>
    </location>
</feature>
<keyword evidence="1" id="KW-0175">Coiled coil</keyword>
<evidence type="ECO:0000313" key="4">
    <source>
        <dbReference type="Proteomes" id="UP000223606"/>
    </source>
</evidence>
<keyword evidence="4" id="KW-1185">Reference proteome</keyword>
<name>A0A2C9DBD9_9HYPH</name>
<dbReference type="KEGG" id="hdi:HDIA_4111"/>
<evidence type="ECO:0000256" key="1">
    <source>
        <dbReference type="SAM" id="Coils"/>
    </source>
</evidence>
<dbReference type="PANTHER" id="PTHR41259">
    <property type="entry name" value="DOUBLE-STRAND BREAK REPAIR RAD50 ATPASE, PUTATIVE-RELATED"/>
    <property type="match status" value="1"/>
</dbReference>
<dbReference type="EMBL" id="LT960614">
    <property type="protein sequence ID" value="SON57652.1"/>
    <property type="molecule type" value="Genomic_DNA"/>
</dbReference>
<gene>
    <name evidence="3" type="ORF">HDIA_4111</name>
</gene>